<evidence type="ECO:0000313" key="4">
    <source>
        <dbReference type="Proteomes" id="UP000722459"/>
    </source>
</evidence>
<feature type="transmembrane region" description="Helical" evidence="2">
    <location>
        <begin position="244"/>
        <end position="261"/>
    </location>
</feature>
<dbReference type="Proteomes" id="UP000722459">
    <property type="component" value="Unassembled WGS sequence"/>
</dbReference>
<sequence length="359" mass="39334">MIKKSLLVLVVLALLCSIVSAISINVEDPLTQGSQWSTSVDFGPLDSVEEGKVFVDGDLALVVFEHSGKIFSADVSSKVLNYNINANTVVIAYVGLSEGVHTIEAKTYSLGNVVDEQSASVTFIKPLSQSEKQSLENKISSLESTTINLENTTNTLRSEVNALETTIADKDSEISNLKQKNSELLSDIAKLELSINELESDGATNEEILMTVKDDLNILLTERDEARKSPLAGLFAASASNSTLLLALVALIAVIVIGVFLKKNSSSIYSSSIFSKNDELSIPEEEAETKIIEKEEVTEIPANEDIPKSKGFFSRFKKEKVVEQEAPKKKWAVESYHPAEKESKEDKRFELGDLIKKEK</sequence>
<gene>
    <name evidence="3" type="ORF">HON47_04795</name>
</gene>
<dbReference type="AlphaFoldDB" id="A0A8T5GGN0"/>
<evidence type="ECO:0000256" key="2">
    <source>
        <dbReference type="SAM" id="Phobius"/>
    </source>
</evidence>
<accession>A0A8T5GGN0</accession>
<name>A0A8T5GGN0_9ARCH</name>
<keyword evidence="1" id="KW-0175">Coiled coil</keyword>
<evidence type="ECO:0000313" key="3">
    <source>
        <dbReference type="EMBL" id="MBT4870867.1"/>
    </source>
</evidence>
<feature type="coiled-coil region" evidence="1">
    <location>
        <begin position="132"/>
        <end position="201"/>
    </location>
</feature>
<protein>
    <submittedName>
        <fullName evidence="3">Uncharacterized protein</fullName>
    </submittedName>
</protein>
<organism evidence="3 4">
    <name type="scientific">Candidatus Iainarchaeum sp</name>
    <dbReference type="NCBI Taxonomy" id="3101447"/>
    <lineage>
        <taxon>Archaea</taxon>
        <taxon>Candidatus Iainarchaeota</taxon>
        <taxon>Candidatus Iainarchaeia</taxon>
        <taxon>Candidatus Iainarchaeales</taxon>
        <taxon>Candidatus Iainarchaeaceae</taxon>
        <taxon>Candidatus Iainarchaeum</taxon>
    </lineage>
</organism>
<keyword evidence="2" id="KW-0472">Membrane</keyword>
<keyword evidence="2" id="KW-1133">Transmembrane helix</keyword>
<reference evidence="3" key="1">
    <citation type="journal article" date="2021" name="ISME J.">
        <title>Mercury methylation by metabolically versatile and cosmopolitan marine bacteria.</title>
        <authorList>
            <person name="Lin H."/>
            <person name="Ascher D.B."/>
            <person name="Myung Y."/>
            <person name="Lamborg C.H."/>
            <person name="Hallam S.J."/>
            <person name="Gionfriddo C.M."/>
            <person name="Holt K.E."/>
            <person name="Moreau J.W."/>
        </authorList>
    </citation>
    <scope>NUCLEOTIDE SEQUENCE</scope>
    <source>
        <strain evidence="3">SI075_bin30</strain>
    </source>
</reference>
<comment type="caution">
    <text evidence="3">The sequence shown here is derived from an EMBL/GenBank/DDBJ whole genome shotgun (WGS) entry which is preliminary data.</text>
</comment>
<evidence type="ECO:0000256" key="1">
    <source>
        <dbReference type="SAM" id="Coils"/>
    </source>
</evidence>
<keyword evidence="2" id="KW-0812">Transmembrane</keyword>
<dbReference type="Gene3D" id="1.20.5.340">
    <property type="match status" value="1"/>
</dbReference>
<dbReference type="EMBL" id="JABJNZ010000062">
    <property type="protein sequence ID" value="MBT4870867.1"/>
    <property type="molecule type" value="Genomic_DNA"/>
</dbReference>
<proteinExistence type="predicted"/>